<sequence length="509" mass="55535">MKAKGIYVSPHEFVSFAEATQRQRLSDHIATRDRSPDFTALGMYLPNPDPILKKQGRDVSVYADLRGDAHVGGCVRRRKGAVVRMEWRVQRERASARMAKLAESVLQGLDMRRLVREVMDAPLFGWNPLEVIWSPAGDGPIVPRDVLAKPMTWFHFDSEAQLRFRSREQPLHGEAVAARKFLVPAQDASYANPYGFADLSMCFWPTVFKRGGLKFWVTFTEKFGTPWLVGKTPRGTPPAEQDKLLDQLEAMVQDAVAVIPDDASVDIVESGGKTASAALYEQLLMFCRSEVAIALLGQNQTTEASANRASATAGLQVSDELRDADARLVEAAINQLLRWVVDLNEGEAAPSPKFELYEQAEVDKAQAERDEVLVKAGAKLTRAYFMKTYNLDEEDIDQTAPAVEGTPAVSTAFAEGGAAAQARDAIDNLVDTEMGDWEQMAEPLVAPLQAAINEAVAKGESAGELLTQLTTLLPAMEPTALTNALTRAAFTARLGAAAGLTVDQDEAGQ</sequence>
<comment type="caution">
    <text evidence="1">The sequence shown here is derived from an EMBL/GenBank/DDBJ whole genome shotgun (WGS) entry which is preliminary data.</text>
</comment>
<name>A0ABW2S9Z5_9BURK</name>
<gene>
    <name evidence="1" type="ORF">ACFQU0_05015</name>
</gene>
<organism evidence="1 2">
    <name type="scientific">Hydrogenophaga defluvii</name>
    <dbReference type="NCBI Taxonomy" id="249410"/>
    <lineage>
        <taxon>Bacteria</taxon>
        <taxon>Pseudomonadati</taxon>
        <taxon>Pseudomonadota</taxon>
        <taxon>Betaproteobacteria</taxon>
        <taxon>Burkholderiales</taxon>
        <taxon>Comamonadaceae</taxon>
        <taxon>Hydrogenophaga</taxon>
    </lineage>
</organism>
<accession>A0ABW2S9Z5</accession>
<dbReference type="Pfam" id="PF06074">
    <property type="entry name" value="Portal_Mu"/>
    <property type="match status" value="1"/>
</dbReference>
<evidence type="ECO:0000313" key="1">
    <source>
        <dbReference type="EMBL" id="MFC7459787.1"/>
    </source>
</evidence>
<protein>
    <submittedName>
        <fullName evidence="1">DUF935 domain-containing protein</fullName>
    </submittedName>
</protein>
<evidence type="ECO:0000313" key="2">
    <source>
        <dbReference type="Proteomes" id="UP001596457"/>
    </source>
</evidence>
<dbReference type="Proteomes" id="UP001596457">
    <property type="component" value="Unassembled WGS sequence"/>
</dbReference>
<keyword evidence="2" id="KW-1185">Reference proteome</keyword>
<dbReference type="EMBL" id="JBHTBZ010000012">
    <property type="protein sequence ID" value="MFC7459787.1"/>
    <property type="molecule type" value="Genomic_DNA"/>
</dbReference>
<proteinExistence type="predicted"/>
<reference evidence="2" key="1">
    <citation type="journal article" date="2019" name="Int. J. Syst. Evol. Microbiol.">
        <title>The Global Catalogue of Microorganisms (GCM) 10K type strain sequencing project: providing services to taxonomists for standard genome sequencing and annotation.</title>
        <authorList>
            <consortium name="The Broad Institute Genomics Platform"/>
            <consortium name="The Broad Institute Genome Sequencing Center for Infectious Disease"/>
            <person name="Wu L."/>
            <person name="Ma J."/>
        </authorList>
    </citation>
    <scope>NUCLEOTIDE SEQUENCE [LARGE SCALE GENOMIC DNA]</scope>
    <source>
        <strain evidence="2">CCUG 53903</strain>
    </source>
</reference>
<dbReference type="RefSeq" id="WP_382199031.1">
    <property type="nucleotide sequence ID" value="NZ_JBHTBZ010000012.1"/>
</dbReference>
<dbReference type="InterPro" id="IPR009279">
    <property type="entry name" value="Portal_Mu"/>
</dbReference>